<keyword evidence="2" id="KW-1185">Reference proteome</keyword>
<organism evidence="1 2">
    <name type="scientific">Suillus placidus</name>
    <dbReference type="NCBI Taxonomy" id="48579"/>
    <lineage>
        <taxon>Eukaryota</taxon>
        <taxon>Fungi</taxon>
        <taxon>Dikarya</taxon>
        <taxon>Basidiomycota</taxon>
        <taxon>Agaricomycotina</taxon>
        <taxon>Agaricomycetes</taxon>
        <taxon>Agaricomycetidae</taxon>
        <taxon>Boletales</taxon>
        <taxon>Suillineae</taxon>
        <taxon>Suillaceae</taxon>
        <taxon>Suillus</taxon>
    </lineage>
</organism>
<protein>
    <submittedName>
        <fullName evidence="1">Uncharacterized protein</fullName>
    </submittedName>
</protein>
<dbReference type="OrthoDB" id="2679829at2759"/>
<name>A0A9P6ZMW2_9AGAM</name>
<gene>
    <name evidence="1" type="ORF">EV702DRAFT_1246661</name>
</gene>
<reference evidence="1" key="1">
    <citation type="journal article" date="2020" name="New Phytol.">
        <title>Comparative genomics reveals dynamic genome evolution in host specialist ectomycorrhizal fungi.</title>
        <authorList>
            <person name="Lofgren L.A."/>
            <person name="Nguyen N.H."/>
            <person name="Vilgalys R."/>
            <person name="Ruytinx J."/>
            <person name="Liao H.L."/>
            <person name="Branco S."/>
            <person name="Kuo A."/>
            <person name="LaButti K."/>
            <person name="Lipzen A."/>
            <person name="Andreopoulos W."/>
            <person name="Pangilinan J."/>
            <person name="Riley R."/>
            <person name="Hundley H."/>
            <person name="Na H."/>
            <person name="Barry K."/>
            <person name="Grigoriev I.V."/>
            <person name="Stajich J.E."/>
            <person name="Kennedy P.G."/>
        </authorList>
    </citation>
    <scope>NUCLEOTIDE SEQUENCE</scope>
    <source>
        <strain evidence="1">DOB743</strain>
    </source>
</reference>
<sequence>MGGYCDFVKSYASPVLSVEIRASYELGRMLGGGEVIGKLQTPWDELLDRSNEPFDLSFPPVRDVHPSLVLNAAVVHTCDDQDGALYGSLVDLETQMRAMDTLLHTRRTLVLDQRPVGHPDHAAALTNLAFARLGGYIQNRLQDIDTITSLFRKALFFYTLSSTVAYMEMEIGVARYNPLDAQLASLFNTGASKLMMRQGLGVRTGRASMGDMRPDHKVVIDPFNGEGSDLEGSCPSTPSTTDACATSPAPIDVYDYDDIVVTLPSSALIPISIAVLLVRHLACKWCLHGYSRLCWLPQTFHAENHWHVNSQIDMSSFIDAAARFALLNLSSLTCADQQIFTESKNSSSTSLPRCGPDEETALTLSPSARGSQQYSVCYPIRDSHFGFPVFHRKRLSGTAIGTHVCGSIIVSIRTGHIAQDGYDRLAEADLRAPIAITFIDQLGEPENEIYPNPHSYAAEPNVLSKSRLTPSSSGVPADAWISHAGWSCGSEYLLAASTKKGIVEVFKLRDKN</sequence>
<accession>A0A9P6ZMW2</accession>
<proteinExistence type="predicted"/>
<dbReference type="AlphaFoldDB" id="A0A9P6ZMW2"/>
<dbReference type="EMBL" id="JABBWD010000054">
    <property type="protein sequence ID" value="KAG1772220.1"/>
    <property type="molecule type" value="Genomic_DNA"/>
</dbReference>
<evidence type="ECO:0000313" key="2">
    <source>
        <dbReference type="Proteomes" id="UP000714275"/>
    </source>
</evidence>
<comment type="caution">
    <text evidence="1">The sequence shown here is derived from an EMBL/GenBank/DDBJ whole genome shotgun (WGS) entry which is preliminary data.</text>
</comment>
<dbReference type="Proteomes" id="UP000714275">
    <property type="component" value="Unassembled WGS sequence"/>
</dbReference>
<evidence type="ECO:0000313" key="1">
    <source>
        <dbReference type="EMBL" id="KAG1772220.1"/>
    </source>
</evidence>